<dbReference type="Pfam" id="PF21999">
    <property type="entry name" value="IMS_HHH_1"/>
    <property type="match status" value="1"/>
</dbReference>
<dbReference type="InterPro" id="IPR043128">
    <property type="entry name" value="Rev_trsase/Diguanyl_cyclase"/>
</dbReference>
<dbReference type="Gene3D" id="3.40.1170.60">
    <property type="match status" value="1"/>
</dbReference>
<dbReference type="PIRSF" id="PIRSF036603">
    <property type="entry name" value="DPol_eta"/>
    <property type="match status" value="1"/>
</dbReference>
<evidence type="ECO:0000256" key="1">
    <source>
        <dbReference type="ARBA" id="ARBA00022634"/>
    </source>
</evidence>
<dbReference type="PROSITE" id="PS50173">
    <property type="entry name" value="UMUC"/>
    <property type="match status" value="1"/>
</dbReference>
<name>A0ABR2YGA0_9CHLO</name>
<feature type="compositionally biased region" description="Basic and acidic residues" evidence="2">
    <location>
        <begin position="426"/>
        <end position="435"/>
    </location>
</feature>
<evidence type="ECO:0000259" key="3">
    <source>
        <dbReference type="PROSITE" id="PS50173"/>
    </source>
</evidence>
<dbReference type="InterPro" id="IPR036775">
    <property type="entry name" value="DNA_pol_Y-fam_lit_finger_sf"/>
</dbReference>
<dbReference type="EMBL" id="JALJOT010000012">
    <property type="protein sequence ID" value="KAK9904793.1"/>
    <property type="molecule type" value="Genomic_DNA"/>
</dbReference>
<dbReference type="Proteomes" id="UP001491310">
    <property type="component" value="Unassembled WGS sequence"/>
</dbReference>
<dbReference type="InterPro" id="IPR043502">
    <property type="entry name" value="DNA/RNA_pol_sf"/>
</dbReference>
<keyword evidence="1" id="KW-0237">DNA synthesis</keyword>
<dbReference type="InterPro" id="IPR001126">
    <property type="entry name" value="UmuC"/>
</dbReference>
<evidence type="ECO:0000256" key="2">
    <source>
        <dbReference type="SAM" id="MobiDB-lite"/>
    </source>
</evidence>
<dbReference type="PANTHER" id="PTHR46404:SF1">
    <property type="entry name" value="DNA POLYMERASE IOTA"/>
    <property type="match status" value="1"/>
</dbReference>
<reference evidence="4 5" key="1">
    <citation type="journal article" date="2024" name="Nat. Commun.">
        <title>Phylogenomics reveals the evolutionary origins of lichenization in chlorophyte algae.</title>
        <authorList>
            <person name="Puginier C."/>
            <person name="Libourel C."/>
            <person name="Otte J."/>
            <person name="Skaloud P."/>
            <person name="Haon M."/>
            <person name="Grisel S."/>
            <person name="Petersen M."/>
            <person name="Berrin J.G."/>
            <person name="Delaux P.M."/>
            <person name="Dal Grande F."/>
            <person name="Keller J."/>
        </authorList>
    </citation>
    <scope>NUCLEOTIDE SEQUENCE [LARGE SCALE GENOMIC DNA]</scope>
    <source>
        <strain evidence="4 5">SAG 216-7</strain>
    </source>
</reference>
<sequence>MDPNFTLNTSRCIIHFDVDAFYAQVEEKRDPRLKDVPMAVTQKYLIVTANYPARRLGVTKLQGITVAKERCPGLVLISGEDLSPYRQASKQILSVLQRFGVAERLGMDEVFLDVTEEVRSRMARGMFAPSFIGHMHTSKVELRQETSHRPMDLRAARPQVYSRPQQAPQGGPAQQEQEWEVALKIASTIASEARAAVKAEAGYRTSAGISCSKMLAKLVSGMHKPDDQTVLLPPDAPAFVAPLPARTIPGVGYKLEAELTATGVSTVNDLRAFSKASLVSSFGERVGSYLHCACRGEDPTPVQQSGPPRSITVEDSFKSCTSFTAAVHILQILVPDLLIRLREDFEEYQRRPSSLTLKWRQRKQGWSRSSTSIPMPVQAAAAPAKEIVEEQDTAGDAHEADRRTAAAAAINRRRDYGACPQGKPMSKREERLLNK</sequence>
<comment type="caution">
    <text evidence="4">The sequence shown here is derived from an EMBL/GenBank/DDBJ whole genome shotgun (WGS) entry which is preliminary data.</text>
</comment>
<dbReference type="InterPro" id="IPR053848">
    <property type="entry name" value="IMS_HHH_1"/>
</dbReference>
<gene>
    <name evidence="4" type="ORF">WJX75_002708</name>
</gene>
<dbReference type="SUPFAM" id="SSF56672">
    <property type="entry name" value="DNA/RNA polymerases"/>
    <property type="match status" value="1"/>
</dbReference>
<feature type="domain" description="UmuC" evidence="3">
    <location>
        <begin position="13"/>
        <end position="252"/>
    </location>
</feature>
<proteinExistence type="predicted"/>
<feature type="region of interest" description="Disordered" evidence="2">
    <location>
        <begin position="158"/>
        <end position="177"/>
    </location>
</feature>
<dbReference type="Gene3D" id="3.30.70.270">
    <property type="match status" value="1"/>
</dbReference>
<feature type="compositionally biased region" description="Low complexity" evidence="2">
    <location>
        <begin position="165"/>
        <end position="176"/>
    </location>
</feature>
<dbReference type="Pfam" id="PF00817">
    <property type="entry name" value="IMS"/>
    <property type="match status" value="1"/>
</dbReference>
<organism evidence="4 5">
    <name type="scientific">Coccomyxa subellipsoidea</name>
    <dbReference type="NCBI Taxonomy" id="248742"/>
    <lineage>
        <taxon>Eukaryota</taxon>
        <taxon>Viridiplantae</taxon>
        <taxon>Chlorophyta</taxon>
        <taxon>core chlorophytes</taxon>
        <taxon>Trebouxiophyceae</taxon>
        <taxon>Trebouxiophyceae incertae sedis</taxon>
        <taxon>Coccomyxaceae</taxon>
        <taxon>Coccomyxa</taxon>
    </lineage>
</organism>
<feature type="region of interest" description="Disordered" evidence="2">
    <location>
        <begin position="368"/>
        <end position="435"/>
    </location>
</feature>
<dbReference type="SUPFAM" id="SSF100879">
    <property type="entry name" value="Lesion bypass DNA polymerase (Y-family), little finger domain"/>
    <property type="match status" value="1"/>
</dbReference>
<dbReference type="Gene3D" id="3.30.1490.100">
    <property type="entry name" value="DNA polymerase, Y-family, little finger domain"/>
    <property type="match status" value="1"/>
</dbReference>
<feature type="compositionally biased region" description="Basic and acidic residues" evidence="2">
    <location>
        <begin position="395"/>
        <end position="404"/>
    </location>
</feature>
<protein>
    <recommendedName>
        <fullName evidence="3">UmuC domain-containing protein</fullName>
    </recommendedName>
</protein>
<accession>A0ABR2YGA0</accession>
<dbReference type="Gene3D" id="1.10.150.20">
    <property type="entry name" value="5' to 3' exonuclease, C-terminal subdomain"/>
    <property type="match status" value="1"/>
</dbReference>
<dbReference type="PANTHER" id="PTHR46404">
    <property type="entry name" value="DNA POLYMERASE IOTA"/>
    <property type="match status" value="1"/>
</dbReference>
<evidence type="ECO:0000313" key="5">
    <source>
        <dbReference type="Proteomes" id="UP001491310"/>
    </source>
</evidence>
<keyword evidence="5" id="KW-1185">Reference proteome</keyword>
<evidence type="ECO:0000313" key="4">
    <source>
        <dbReference type="EMBL" id="KAK9904793.1"/>
    </source>
</evidence>